<dbReference type="InterPro" id="IPR010987">
    <property type="entry name" value="Glutathione-S-Trfase_C-like"/>
</dbReference>
<reference evidence="7 8" key="1">
    <citation type="journal article" date="2012" name="BMC Genomics">
        <title>Sequencing the genome of Marssonina brunnea reveals fungus-poplar co-evolution.</title>
        <authorList>
            <person name="Zhu S."/>
            <person name="Cao Y.-Z."/>
            <person name="Jiang C."/>
            <person name="Tan B.-Y."/>
            <person name="Wang Z."/>
            <person name="Feng S."/>
            <person name="Zhang L."/>
            <person name="Su X.-H."/>
            <person name="Brejova B."/>
            <person name="Vinar T."/>
            <person name="Xu M."/>
            <person name="Wang M.-X."/>
            <person name="Zhang S.-G."/>
            <person name="Huang M.-R."/>
            <person name="Wu R."/>
            <person name="Zhou Y."/>
        </authorList>
    </citation>
    <scope>NUCLEOTIDE SEQUENCE [LARGE SCALE GENOMIC DNA]</scope>
    <source>
        <strain evidence="7 8">MB_m1</strain>
    </source>
</reference>
<evidence type="ECO:0000256" key="4">
    <source>
        <dbReference type="ARBA" id="ARBA00047960"/>
    </source>
</evidence>
<dbReference type="Proteomes" id="UP000006753">
    <property type="component" value="Unassembled WGS sequence"/>
</dbReference>
<feature type="domain" description="GST C-terminal" evidence="6">
    <location>
        <begin position="91"/>
        <end position="213"/>
    </location>
</feature>
<dbReference type="FunCoup" id="K1WR25">
    <property type="interactions" value="503"/>
</dbReference>
<dbReference type="InParanoid" id="K1WR25"/>
<dbReference type="GO" id="GO:0005737">
    <property type="term" value="C:cytoplasm"/>
    <property type="evidence" value="ECO:0007669"/>
    <property type="project" value="TreeGrafter"/>
</dbReference>
<name>K1WR25_MARBU</name>
<organism evidence="7 8">
    <name type="scientific">Marssonina brunnea f. sp. multigermtubi (strain MB_m1)</name>
    <name type="common">Marssonina leaf spot fungus</name>
    <dbReference type="NCBI Taxonomy" id="1072389"/>
    <lineage>
        <taxon>Eukaryota</taxon>
        <taxon>Fungi</taxon>
        <taxon>Dikarya</taxon>
        <taxon>Ascomycota</taxon>
        <taxon>Pezizomycotina</taxon>
        <taxon>Leotiomycetes</taxon>
        <taxon>Helotiales</taxon>
        <taxon>Drepanopezizaceae</taxon>
        <taxon>Drepanopeziza</taxon>
    </lineage>
</organism>
<dbReference type="CDD" id="cd03053">
    <property type="entry name" value="GST_N_Phi"/>
    <property type="match status" value="1"/>
</dbReference>
<dbReference type="InterPro" id="IPR004046">
    <property type="entry name" value="GST_C"/>
</dbReference>
<dbReference type="SFLD" id="SFLDG00358">
    <property type="entry name" value="Main_(cytGST)"/>
    <property type="match status" value="1"/>
</dbReference>
<accession>K1WR25</accession>
<dbReference type="OMA" id="KKHVAKW"/>
<dbReference type="FunFam" id="3.40.30.10:FF:000016">
    <property type="entry name" value="Glutathione S-transferase F2"/>
    <property type="match status" value="1"/>
</dbReference>
<protein>
    <recommendedName>
        <fullName evidence="2">glutathione transferase</fullName>
        <ecNumber evidence="2">2.5.1.18</ecNumber>
    </recommendedName>
</protein>
<dbReference type="Pfam" id="PF00043">
    <property type="entry name" value="GST_C"/>
    <property type="match status" value="1"/>
</dbReference>
<evidence type="ECO:0000313" key="8">
    <source>
        <dbReference type="Proteomes" id="UP000006753"/>
    </source>
</evidence>
<proteinExistence type="inferred from homology"/>
<dbReference type="PANTHER" id="PTHR43900">
    <property type="entry name" value="GLUTATHIONE S-TRANSFERASE RHO"/>
    <property type="match status" value="1"/>
</dbReference>
<dbReference type="GO" id="GO:0043295">
    <property type="term" value="F:glutathione binding"/>
    <property type="evidence" value="ECO:0007669"/>
    <property type="project" value="TreeGrafter"/>
</dbReference>
<evidence type="ECO:0000313" key="7">
    <source>
        <dbReference type="EMBL" id="EKD14827.1"/>
    </source>
</evidence>
<keyword evidence="8" id="KW-1185">Reference proteome</keyword>
<dbReference type="GO" id="GO:0009636">
    <property type="term" value="P:response to toxic substance"/>
    <property type="evidence" value="ECO:0007669"/>
    <property type="project" value="UniProtKB-ARBA"/>
</dbReference>
<dbReference type="GO" id="GO:0006749">
    <property type="term" value="P:glutathione metabolic process"/>
    <property type="evidence" value="ECO:0007669"/>
    <property type="project" value="TreeGrafter"/>
</dbReference>
<dbReference type="PROSITE" id="PS50404">
    <property type="entry name" value="GST_NTER"/>
    <property type="match status" value="1"/>
</dbReference>
<evidence type="ECO:0000259" key="6">
    <source>
        <dbReference type="PROSITE" id="PS50405"/>
    </source>
</evidence>
<dbReference type="GO" id="GO:0004364">
    <property type="term" value="F:glutathione transferase activity"/>
    <property type="evidence" value="ECO:0007669"/>
    <property type="project" value="UniProtKB-EC"/>
</dbReference>
<dbReference type="InterPro" id="IPR036282">
    <property type="entry name" value="Glutathione-S-Trfase_C_sf"/>
</dbReference>
<dbReference type="eggNOG" id="KOG0867">
    <property type="taxonomic scope" value="Eukaryota"/>
</dbReference>
<evidence type="ECO:0000256" key="3">
    <source>
        <dbReference type="ARBA" id="ARBA00022679"/>
    </source>
</evidence>
<dbReference type="RefSeq" id="XP_007294927.1">
    <property type="nucleotide sequence ID" value="XM_007294865.1"/>
</dbReference>
<dbReference type="KEGG" id="mbe:MBM_07038"/>
<dbReference type="PROSITE" id="PS50405">
    <property type="entry name" value="GST_CTER"/>
    <property type="match status" value="1"/>
</dbReference>
<keyword evidence="3" id="KW-0808">Transferase</keyword>
<dbReference type="STRING" id="1072389.K1WR25"/>
<dbReference type="SFLD" id="SFLDS00019">
    <property type="entry name" value="Glutathione_Transferase_(cytos"/>
    <property type="match status" value="1"/>
</dbReference>
<dbReference type="InterPro" id="IPR040079">
    <property type="entry name" value="Glutathione_S-Trfase"/>
</dbReference>
<comment type="catalytic activity">
    <reaction evidence="4">
        <text>RX + glutathione = an S-substituted glutathione + a halide anion + H(+)</text>
        <dbReference type="Rhea" id="RHEA:16437"/>
        <dbReference type="ChEBI" id="CHEBI:15378"/>
        <dbReference type="ChEBI" id="CHEBI:16042"/>
        <dbReference type="ChEBI" id="CHEBI:17792"/>
        <dbReference type="ChEBI" id="CHEBI:57925"/>
        <dbReference type="ChEBI" id="CHEBI:90779"/>
        <dbReference type="EC" id="2.5.1.18"/>
    </reaction>
</comment>
<dbReference type="InterPro" id="IPR036249">
    <property type="entry name" value="Thioredoxin-like_sf"/>
</dbReference>
<dbReference type="SUPFAM" id="SSF47616">
    <property type="entry name" value="GST C-terminal domain-like"/>
    <property type="match status" value="1"/>
</dbReference>
<comment type="similarity">
    <text evidence="1">Belongs to the GST superfamily. Phi family.</text>
</comment>
<evidence type="ECO:0000259" key="5">
    <source>
        <dbReference type="PROSITE" id="PS50404"/>
    </source>
</evidence>
<dbReference type="HOGENOM" id="CLU_011226_5_1_1"/>
<dbReference type="OrthoDB" id="249703at2759"/>
<dbReference type="GeneID" id="18762973"/>
<evidence type="ECO:0000256" key="2">
    <source>
        <dbReference type="ARBA" id="ARBA00012452"/>
    </source>
</evidence>
<dbReference type="Gene3D" id="1.20.1050.10">
    <property type="match status" value="1"/>
</dbReference>
<dbReference type="Gene3D" id="3.40.30.10">
    <property type="entry name" value="Glutaredoxin"/>
    <property type="match status" value="1"/>
</dbReference>
<evidence type="ECO:0000256" key="1">
    <source>
        <dbReference type="ARBA" id="ARBA00010128"/>
    </source>
</evidence>
<dbReference type="SFLD" id="SFLDG01154">
    <property type="entry name" value="Main.5:_Phi-like"/>
    <property type="match status" value="1"/>
</dbReference>
<dbReference type="EC" id="2.5.1.18" evidence="2"/>
<dbReference type="SUPFAM" id="SSF52833">
    <property type="entry name" value="Thioredoxin-like"/>
    <property type="match status" value="1"/>
</dbReference>
<dbReference type="AlphaFoldDB" id="K1WR25"/>
<dbReference type="PANTHER" id="PTHR43900:SF3">
    <property type="entry name" value="GLUTATHIONE S-TRANSFERASE RHO"/>
    <property type="match status" value="1"/>
</dbReference>
<dbReference type="FunFam" id="1.20.1050.10:FF:000004">
    <property type="entry name" value="Glutathione S-transferase F2"/>
    <property type="match status" value="1"/>
</dbReference>
<dbReference type="Pfam" id="PF02798">
    <property type="entry name" value="GST_N"/>
    <property type="match status" value="1"/>
</dbReference>
<gene>
    <name evidence="7" type="ORF">MBM_07038</name>
</gene>
<dbReference type="InterPro" id="IPR004045">
    <property type="entry name" value="Glutathione_S-Trfase_N"/>
</dbReference>
<sequence>MPLIVHGSPYSTCAQRVFTALAEKGVEYELRAINFAAQEHKQPAFLKMQPFGKVPVLEDDGYLVYESRAICKYIAKKYAGQGTELMPADGDVKAYGLFEQACSVEISYFDGPASGLAFEKAFKGMLGLGEPDAELVKKHAADLDAALAVYDGILAKTAYLAGDSVTLADLYHLPYGKMAKGVGFADLFAKYPNVTRWFDALEARESWKKVTGA</sequence>
<dbReference type="EMBL" id="JH921444">
    <property type="protein sequence ID" value="EKD14827.1"/>
    <property type="molecule type" value="Genomic_DNA"/>
</dbReference>
<feature type="domain" description="GST N-terminal" evidence="5">
    <location>
        <begin position="1"/>
        <end position="82"/>
    </location>
</feature>